<dbReference type="InterPro" id="IPR011989">
    <property type="entry name" value="ARM-like"/>
</dbReference>
<gene>
    <name evidence="1" type="ORF">SAMN04488503_2136</name>
</gene>
<accession>A0A239APS2</accession>
<dbReference type="SUPFAM" id="SSF48371">
    <property type="entry name" value="ARM repeat"/>
    <property type="match status" value="1"/>
</dbReference>
<organism evidence="1 2">
    <name type="scientific">Humidesulfovibrio mexicanus</name>
    <dbReference type="NCBI Taxonomy" id="147047"/>
    <lineage>
        <taxon>Bacteria</taxon>
        <taxon>Pseudomonadati</taxon>
        <taxon>Thermodesulfobacteriota</taxon>
        <taxon>Desulfovibrionia</taxon>
        <taxon>Desulfovibrionales</taxon>
        <taxon>Desulfovibrionaceae</taxon>
        <taxon>Humidesulfovibrio</taxon>
    </lineage>
</organism>
<dbReference type="OrthoDB" id="5430983at2"/>
<evidence type="ECO:0000313" key="2">
    <source>
        <dbReference type="Proteomes" id="UP000198324"/>
    </source>
</evidence>
<dbReference type="AlphaFoldDB" id="A0A239APS2"/>
<name>A0A239APS2_9BACT</name>
<sequence>MARFRDLKHDLRETLSSSGWREGLAVFDEVPARRLAGPLFSLLLDRDEAVRWRAVAAFGRAVARLADSRAPGEGLEAARVVLRQCLWRMNEESGGLGWGVAEAMGETLALHGRLAGEFHRVLASYVREEVRGEGNYLEHTPLRRGVYWALGRLAQVRPELVAGETPSLVAALADGDGANRGLAAWALGLCCPADREEQARLALAPLDSDPAELTLFLDGELVTCTVGGLARQALARLGSGA</sequence>
<evidence type="ECO:0000313" key="1">
    <source>
        <dbReference type="EMBL" id="SNR97540.1"/>
    </source>
</evidence>
<dbReference type="Gene3D" id="1.25.10.10">
    <property type="entry name" value="Leucine-rich Repeat Variant"/>
    <property type="match status" value="1"/>
</dbReference>
<reference evidence="1 2" key="1">
    <citation type="submission" date="2017-06" db="EMBL/GenBank/DDBJ databases">
        <authorList>
            <person name="Kim H.J."/>
            <person name="Triplett B.A."/>
        </authorList>
    </citation>
    <scope>NUCLEOTIDE SEQUENCE [LARGE SCALE GENOMIC DNA]</scope>
    <source>
        <strain evidence="1 2">DSM 13116</strain>
    </source>
</reference>
<keyword evidence="2" id="KW-1185">Reference proteome</keyword>
<dbReference type="InterPro" id="IPR054701">
    <property type="entry name" value="DVU0298-like"/>
</dbReference>
<dbReference type="RefSeq" id="WP_089274358.1">
    <property type="nucleotide sequence ID" value="NZ_FZOC01000004.1"/>
</dbReference>
<dbReference type="Proteomes" id="UP000198324">
    <property type="component" value="Unassembled WGS sequence"/>
</dbReference>
<dbReference type="InterPro" id="IPR016024">
    <property type="entry name" value="ARM-type_fold"/>
</dbReference>
<dbReference type="Pfam" id="PF13513">
    <property type="entry name" value="HEAT_EZ"/>
    <property type="match status" value="1"/>
</dbReference>
<proteinExistence type="predicted"/>
<dbReference type="EMBL" id="FZOC01000004">
    <property type="protein sequence ID" value="SNR97540.1"/>
    <property type="molecule type" value="Genomic_DNA"/>
</dbReference>
<protein>
    <submittedName>
        <fullName evidence="1">HEAT-like repeat-containing protein</fullName>
    </submittedName>
</protein>
<dbReference type="NCBIfam" id="NF045662">
    <property type="entry name" value="DVU0298_fam"/>
    <property type="match status" value="1"/>
</dbReference>